<dbReference type="Pfam" id="PF14198">
    <property type="entry name" value="TnpV"/>
    <property type="match status" value="1"/>
</dbReference>
<dbReference type="Proteomes" id="UP000824090">
    <property type="component" value="Unassembled WGS sequence"/>
</dbReference>
<comment type="caution">
    <text evidence="1">The sequence shown here is derived from an EMBL/GenBank/DDBJ whole genome shotgun (WGS) entry which is preliminary data.</text>
</comment>
<dbReference type="InterPro" id="IPR026989">
    <property type="entry name" value="TnpV"/>
</dbReference>
<sequence length="33" mass="3795">MKAAENITEELKAKDMMAWMRAINNISNRADEV</sequence>
<gene>
    <name evidence="1" type="ORF">IAC50_02500</name>
</gene>
<evidence type="ECO:0000313" key="1">
    <source>
        <dbReference type="EMBL" id="HIU25356.1"/>
    </source>
</evidence>
<dbReference type="AlphaFoldDB" id="A0A9D1L641"/>
<accession>A0A9D1L641</accession>
<organism evidence="1 2">
    <name type="scientific">Candidatus Allocopromorpha excrementigallinarum</name>
    <dbReference type="NCBI Taxonomy" id="2840742"/>
    <lineage>
        <taxon>Bacteria</taxon>
        <taxon>Bacillati</taxon>
        <taxon>Bacillota</taxon>
        <taxon>Clostridia</taxon>
        <taxon>Eubacteriales</taxon>
        <taxon>Eubacteriaceae</taxon>
        <taxon>Eubacteriaceae incertae sedis</taxon>
        <taxon>Candidatus Allocopromorpha</taxon>
    </lineage>
</organism>
<proteinExistence type="predicted"/>
<reference evidence="1" key="2">
    <citation type="journal article" date="2021" name="PeerJ">
        <title>Extensive microbial diversity within the chicken gut microbiome revealed by metagenomics and culture.</title>
        <authorList>
            <person name="Gilroy R."/>
            <person name="Ravi A."/>
            <person name="Getino M."/>
            <person name="Pursley I."/>
            <person name="Horton D.L."/>
            <person name="Alikhan N.F."/>
            <person name="Baker D."/>
            <person name="Gharbi K."/>
            <person name="Hall N."/>
            <person name="Watson M."/>
            <person name="Adriaenssens E.M."/>
            <person name="Foster-Nyarko E."/>
            <person name="Jarju S."/>
            <person name="Secka A."/>
            <person name="Antonio M."/>
            <person name="Oren A."/>
            <person name="Chaudhuri R.R."/>
            <person name="La Ragione R."/>
            <person name="Hildebrand F."/>
            <person name="Pallen M.J."/>
        </authorList>
    </citation>
    <scope>NUCLEOTIDE SEQUENCE</scope>
    <source>
        <strain evidence="1">ChiHcec3-6078</strain>
    </source>
</reference>
<feature type="non-terminal residue" evidence="1">
    <location>
        <position position="33"/>
    </location>
</feature>
<dbReference type="EMBL" id="DVMP01000048">
    <property type="protein sequence ID" value="HIU25356.1"/>
    <property type="molecule type" value="Genomic_DNA"/>
</dbReference>
<evidence type="ECO:0000313" key="2">
    <source>
        <dbReference type="Proteomes" id="UP000824090"/>
    </source>
</evidence>
<name>A0A9D1L641_9FIRM</name>
<reference evidence="1" key="1">
    <citation type="submission" date="2020-10" db="EMBL/GenBank/DDBJ databases">
        <authorList>
            <person name="Gilroy R."/>
        </authorList>
    </citation>
    <scope>NUCLEOTIDE SEQUENCE</scope>
    <source>
        <strain evidence="1">ChiHcec3-6078</strain>
    </source>
</reference>
<protein>
    <submittedName>
        <fullName evidence="1">TnpV protein</fullName>
    </submittedName>
</protein>